<dbReference type="Pfam" id="PF02534">
    <property type="entry name" value="T4SS-DNA_transf"/>
    <property type="match status" value="1"/>
</dbReference>
<dbReference type="CDD" id="cd01127">
    <property type="entry name" value="TrwB_TraG_TraD_VirD4"/>
    <property type="match status" value="1"/>
</dbReference>
<accession>A0ABM8BZD7</accession>
<dbReference type="Proteomes" id="UP001163387">
    <property type="component" value="Plasmid pSHM_2"/>
</dbReference>
<comment type="similarity">
    <text evidence="2">Belongs to the VirD4/TraG family.</text>
</comment>
<evidence type="ECO:0000256" key="2">
    <source>
        <dbReference type="ARBA" id="ARBA00008806"/>
    </source>
</evidence>
<keyword evidence="8" id="KW-0614">Plasmid</keyword>
<keyword evidence="9" id="KW-1185">Reference proteome</keyword>
<evidence type="ECO:0000256" key="6">
    <source>
        <dbReference type="ARBA" id="ARBA00023136"/>
    </source>
</evidence>
<evidence type="ECO:0000256" key="3">
    <source>
        <dbReference type="ARBA" id="ARBA00022475"/>
    </source>
</evidence>
<evidence type="ECO:0000256" key="4">
    <source>
        <dbReference type="ARBA" id="ARBA00022692"/>
    </source>
</evidence>
<dbReference type="Gene3D" id="3.40.50.300">
    <property type="entry name" value="P-loop containing nucleotide triphosphate hydrolases"/>
    <property type="match status" value="2"/>
</dbReference>
<keyword evidence="4 7" id="KW-0812">Transmembrane</keyword>
<gene>
    <name evidence="8" type="ORF">SHM_28800</name>
</gene>
<dbReference type="InterPro" id="IPR051539">
    <property type="entry name" value="T4SS-coupling_protein"/>
</dbReference>
<protein>
    <recommendedName>
        <fullName evidence="10">Type IV secretion system protein VirD4</fullName>
    </recommendedName>
</protein>
<geneLocation type="plasmid" evidence="8 9">
    <name>pSHM_2</name>
</geneLocation>
<dbReference type="InterPro" id="IPR003688">
    <property type="entry name" value="TraG/VirD4"/>
</dbReference>
<dbReference type="PANTHER" id="PTHR37937">
    <property type="entry name" value="CONJUGATIVE TRANSFER: DNA TRANSPORT"/>
    <property type="match status" value="1"/>
</dbReference>
<dbReference type="PANTHER" id="PTHR37937:SF1">
    <property type="entry name" value="CONJUGATIVE TRANSFER: DNA TRANSPORT"/>
    <property type="match status" value="1"/>
</dbReference>
<feature type="transmembrane region" description="Helical" evidence="7">
    <location>
        <begin position="12"/>
        <end position="39"/>
    </location>
</feature>
<organism evidence="8 9">
    <name type="scientific">Spiroplasma ixodetis</name>
    <dbReference type="NCBI Taxonomy" id="2141"/>
    <lineage>
        <taxon>Bacteria</taxon>
        <taxon>Bacillati</taxon>
        <taxon>Mycoplasmatota</taxon>
        <taxon>Mollicutes</taxon>
        <taxon>Entomoplasmatales</taxon>
        <taxon>Spiroplasmataceae</taxon>
        <taxon>Spiroplasma</taxon>
    </lineage>
</organism>
<evidence type="ECO:0000256" key="5">
    <source>
        <dbReference type="ARBA" id="ARBA00022989"/>
    </source>
</evidence>
<dbReference type="InterPro" id="IPR027417">
    <property type="entry name" value="P-loop_NTPase"/>
</dbReference>
<sequence length="535" mass="62827">MKIKNIKINKKLLICIILTLFISIIFWYIASVLNIFIFLQKLNFTFFEPFNYFFAPFSLILALICCVSISFFLWWKCFYKNNFSNDLQENKFLSKKEFTKNFAECCLYHKTDKYGFVTKLSIIHKLPVVNTINKTHALVIGATGSGKTQNIIIPTIILNAYSIYKPSMIISDPKGELFEKQSLILEKQGYNIKVLDLKNFEIGNQWNPLNYIFKLWKQKSYIKVNKEIDSLVNIICPIHYNTNPHWDQTAQNFIKGIIYALLEDYDMNKNINENNFNFSSINKILFLPLEELKSYIFDRNIESKAKKYFANLNTTSQENKEVDSLMSTTKTVLNKFENLEIILSNNNFDFQEFIDKPTALFLILSDHSNEYHFLANLFIAQLYKFLVGKADNSDLKTLKRPTLFLLDEFANLPTIKDIDNWITAARSRNIWFMLVIQDFEQLKNKYKNYRTLIANCNLKYFLHTNDYQNAKILAEEYGTIKVNESSTTKSEKHISTTTYQKQKPLITAETLIKLPVNTQIIKYNRLRTCLESFRK</sequence>
<reference evidence="8 9" key="1">
    <citation type="journal article" date="2022" name="Front. Microbiol.">
        <title>Male-killing mechanisms vary between Spiroplasma species.</title>
        <authorList>
            <person name="Arai H."/>
            <person name="Inoue M."/>
            <person name="Kageyama D."/>
        </authorList>
    </citation>
    <scope>NUCLEOTIDE SEQUENCE [LARGE SCALE GENOMIC DNA]</scope>
    <source>
        <strain evidence="9">sHm</strain>
        <plasmid evidence="8 9">pSHM_2</plasmid>
    </source>
</reference>
<comment type="subcellular location">
    <subcellularLocation>
        <location evidence="1">Cell membrane</location>
        <topology evidence="1">Multi-pass membrane protein</topology>
    </subcellularLocation>
</comment>
<keyword evidence="5 7" id="KW-1133">Transmembrane helix</keyword>
<dbReference type="RefSeq" id="WP_281749755.1">
    <property type="nucleotide sequence ID" value="NZ_AP026935.1"/>
</dbReference>
<dbReference type="EMBL" id="AP026935">
    <property type="protein sequence ID" value="BDT05234.1"/>
    <property type="molecule type" value="Genomic_DNA"/>
</dbReference>
<dbReference type="NCBIfam" id="NF045973">
    <property type="entry name" value="conju_CD1115"/>
    <property type="match status" value="1"/>
</dbReference>
<dbReference type="SUPFAM" id="SSF52540">
    <property type="entry name" value="P-loop containing nucleoside triphosphate hydrolases"/>
    <property type="match status" value="1"/>
</dbReference>
<name>A0ABM8BZD7_9MOLU</name>
<evidence type="ECO:0000256" key="7">
    <source>
        <dbReference type="SAM" id="Phobius"/>
    </source>
</evidence>
<evidence type="ECO:0000313" key="8">
    <source>
        <dbReference type="EMBL" id="BDT05234.1"/>
    </source>
</evidence>
<evidence type="ECO:0000256" key="1">
    <source>
        <dbReference type="ARBA" id="ARBA00004651"/>
    </source>
</evidence>
<evidence type="ECO:0000313" key="9">
    <source>
        <dbReference type="Proteomes" id="UP001163387"/>
    </source>
</evidence>
<keyword evidence="3" id="KW-1003">Cell membrane</keyword>
<feature type="transmembrane region" description="Helical" evidence="7">
    <location>
        <begin position="51"/>
        <end position="75"/>
    </location>
</feature>
<keyword evidence="6 7" id="KW-0472">Membrane</keyword>
<proteinExistence type="inferred from homology"/>
<evidence type="ECO:0008006" key="10">
    <source>
        <dbReference type="Google" id="ProtNLM"/>
    </source>
</evidence>